<dbReference type="PATRIC" id="fig|162209.4.peg.2588"/>
<dbReference type="STRING" id="162209.IJ22_24360"/>
<keyword evidence="1" id="KW-0812">Transmembrane</keyword>
<dbReference type="KEGG" id="pnp:IJ22_24360"/>
<dbReference type="EMBL" id="CP013652">
    <property type="protein sequence ID" value="ALS22809.1"/>
    <property type="molecule type" value="Genomic_DNA"/>
</dbReference>
<reference evidence="3" key="1">
    <citation type="submission" date="2015-12" db="EMBL/GenBank/DDBJ databases">
        <title>Complete genome sequences of two moderately thermophilic Paenibacillus species.</title>
        <authorList>
            <person name="Butler R.III."/>
            <person name="Wang J."/>
            <person name="Stark B.C."/>
            <person name="Pombert J.-F."/>
        </authorList>
    </citation>
    <scope>NUCLEOTIDE SEQUENCE [LARGE SCALE GENOMIC DNA]</scope>
    <source>
        <strain evidence="3">32O-Y</strain>
    </source>
</reference>
<gene>
    <name evidence="2" type="ORF">IJ22_24360</name>
</gene>
<proteinExistence type="predicted"/>
<keyword evidence="1" id="KW-1133">Transmembrane helix</keyword>
<keyword evidence="1" id="KW-0472">Membrane</keyword>
<dbReference type="GO" id="GO:0022904">
    <property type="term" value="P:respiratory electron transport chain"/>
    <property type="evidence" value="ECO:0007669"/>
    <property type="project" value="InterPro"/>
</dbReference>
<feature type="transmembrane region" description="Helical" evidence="1">
    <location>
        <begin position="63"/>
        <end position="84"/>
    </location>
</feature>
<dbReference type="InterPro" id="IPR027387">
    <property type="entry name" value="Cytb/b6-like_sf"/>
</dbReference>
<organism evidence="2 3">
    <name type="scientific">Paenibacillus naphthalenovorans</name>
    <dbReference type="NCBI Taxonomy" id="162209"/>
    <lineage>
        <taxon>Bacteria</taxon>
        <taxon>Bacillati</taxon>
        <taxon>Bacillota</taxon>
        <taxon>Bacilli</taxon>
        <taxon>Bacillales</taxon>
        <taxon>Paenibacillaceae</taxon>
        <taxon>Paenibacillus</taxon>
    </lineage>
</organism>
<evidence type="ECO:0000313" key="2">
    <source>
        <dbReference type="EMBL" id="ALS22809.1"/>
    </source>
</evidence>
<dbReference type="RefSeq" id="WP_062408945.1">
    <property type="nucleotide sequence ID" value="NZ_CP013652.1"/>
</dbReference>
<evidence type="ECO:0000313" key="3">
    <source>
        <dbReference type="Proteomes" id="UP000061660"/>
    </source>
</evidence>
<name>A0A0U2U8W9_9BACL</name>
<keyword evidence="3" id="KW-1185">Reference proteome</keyword>
<evidence type="ECO:0000256" key="1">
    <source>
        <dbReference type="SAM" id="Phobius"/>
    </source>
</evidence>
<feature type="transmembrane region" description="Helical" evidence="1">
    <location>
        <begin position="9"/>
        <end position="35"/>
    </location>
</feature>
<dbReference type="SUPFAM" id="SSF81342">
    <property type="entry name" value="Transmembrane di-heme cytochromes"/>
    <property type="match status" value="1"/>
</dbReference>
<dbReference type="OrthoDB" id="2622736at2"/>
<reference evidence="2 3" key="2">
    <citation type="journal article" date="2016" name="Genome Announc.">
        <title>Complete Genome Sequences of Two Interactive Moderate Thermophiles, Paenibacillus napthalenovorans 32O-Y and Paenibacillus sp. 32O-W.</title>
        <authorList>
            <person name="Butler R.R.III."/>
            <person name="Wang J."/>
            <person name="Stark B.C."/>
            <person name="Pombert J.F."/>
        </authorList>
    </citation>
    <scope>NUCLEOTIDE SEQUENCE [LARGE SCALE GENOMIC DNA]</scope>
    <source>
        <strain evidence="2 3">32O-Y</strain>
    </source>
</reference>
<accession>A0A0U2U8W9</accession>
<protein>
    <submittedName>
        <fullName evidence="2">Uncharacterized protein</fullName>
    </submittedName>
</protein>
<dbReference type="Gene3D" id="1.20.810.10">
    <property type="entry name" value="Cytochrome Bc1 Complex, Chain C"/>
    <property type="match status" value="1"/>
</dbReference>
<dbReference type="AlphaFoldDB" id="A0A0U2U8W9"/>
<dbReference type="GO" id="GO:0016020">
    <property type="term" value="C:membrane"/>
    <property type="evidence" value="ECO:0007669"/>
    <property type="project" value="InterPro"/>
</dbReference>
<dbReference type="InterPro" id="IPR016174">
    <property type="entry name" value="Di-haem_cyt_TM"/>
</dbReference>
<sequence length="94" mass="10820">MVKTIRNGLIFAAVVHLLLFTVQIISGYVMTMLYVPDIISTYESVEVHHRTVSFGTAVKVPGWAYMITFIGCVLLYAFLIKPALHHWKQRRIRQ</sequence>
<dbReference type="Proteomes" id="UP000061660">
    <property type="component" value="Chromosome"/>
</dbReference>